<dbReference type="EMBL" id="JAPWTJ010001803">
    <property type="protein sequence ID" value="KAJ8969445.1"/>
    <property type="molecule type" value="Genomic_DNA"/>
</dbReference>
<name>A0ABQ9IZ16_9CUCU</name>
<dbReference type="PANTHER" id="PTHR24356">
    <property type="entry name" value="SERINE/THREONINE-PROTEIN KINASE"/>
    <property type="match status" value="1"/>
</dbReference>
<evidence type="ECO:0000256" key="1">
    <source>
        <dbReference type="ARBA" id="ARBA00012513"/>
    </source>
</evidence>
<organism evidence="10 11">
    <name type="scientific">Molorchus minor</name>
    <dbReference type="NCBI Taxonomy" id="1323400"/>
    <lineage>
        <taxon>Eukaryota</taxon>
        <taxon>Metazoa</taxon>
        <taxon>Ecdysozoa</taxon>
        <taxon>Arthropoda</taxon>
        <taxon>Hexapoda</taxon>
        <taxon>Insecta</taxon>
        <taxon>Pterygota</taxon>
        <taxon>Neoptera</taxon>
        <taxon>Endopterygota</taxon>
        <taxon>Coleoptera</taxon>
        <taxon>Polyphaga</taxon>
        <taxon>Cucujiformia</taxon>
        <taxon>Chrysomeloidea</taxon>
        <taxon>Cerambycidae</taxon>
        <taxon>Lamiinae</taxon>
        <taxon>Monochamini</taxon>
        <taxon>Molorchus</taxon>
    </lineage>
</organism>
<sequence length="189" mass="21679">SLESRDSPTSNHANNPAFALDSADIPEEYSQSSTFTGFQKSGRITPPATTIPRFRKYCLDDFNFLKVLGKGSFGKVLLAELKDTGILLCRKMFEERCSLEDDDVECTLIERKVLALGTKHPYLCHLLCTFQTESHLFFVMEYLNGGDLIVFHIQAMGRFPEHQARFYRARNRLGLKFLHNKGIVYRYIN</sequence>
<comment type="catalytic activity">
    <reaction evidence="7">
        <text>L-threonyl-[protein] + ATP = O-phospho-L-threonyl-[protein] + ADP + H(+)</text>
        <dbReference type="Rhea" id="RHEA:46608"/>
        <dbReference type="Rhea" id="RHEA-COMP:11060"/>
        <dbReference type="Rhea" id="RHEA-COMP:11605"/>
        <dbReference type="ChEBI" id="CHEBI:15378"/>
        <dbReference type="ChEBI" id="CHEBI:30013"/>
        <dbReference type="ChEBI" id="CHEBI:30616"/>
        <dbReference type="ChEBI" id="CHEBI:61977"/>
        <dbReference type="ChEBI" id="CHEBI:456216"/>
        <dbReference type="EC" id="2.7.11.1"/>
    </reaction>
</comment>
<feature type="non-terminal residue" evidence="10">
    <location>
        <position position="1"/>
    </location>
</feature>
<dbReference type="EC" id="2.7.11.1" evidence="1"/>
<dbReference type="Gene3D" id="3.30.200.20">
    <property type="entry name" value="Phosphorylase Kinase, domain 1"/>
    <property type="match status" value="1"/>
</dbReference>
<dbReference type="InterPro" id="IPR050236">
    <property type="entry name" value="Ser_Thr_kinase_AGC"/>
</dbReference>
<evidence type="ECO:0000313" key="11">
    <source>
        <dbReference type="Proteomes" id="UP001162164"/>
    </source>
</evidence>
<reference evidence="10" key="1">
    <citation type="journal article" date="2023" name="Insect Mol. Biol.">
        <title>Genome sequencing provides insights into the evolution of gene families encoding plant cell wall-degrading enzymes in longhorned beetles.</title>
        <authorList>
            <person name="Shin N.R."/>
            <person name="Okamura Y."/>
            <person name="Kirsch R."/>
            <person name="Pauchet Y."/>
        </authorList>
    </citation>
    <scope>NUCLEOTIDE SEQUENCE</scope>
    <source>
        <strain evidence="10">MMC_N1</strain>
    </source>
</reference>
<keyword evidence="2" id="KW-0723">Serine/threonine-protein kinase</keyword>
<evidence type="ECO:0000256" key="3">
    <source>
        <dbReference type="ARBA" id="ARBA00022679"/>
    </source>
</evidence>
<dbReference type="SUPFAM" id="SSF56112">
    <property type="entry name" value="Protein kinase-like (PK-like)"/>
    <property type="match status" value="1"/>
</dbReference>
<dbReference type="SMART" id="SM00220">
    <property type="entry name" value="S_TKc"/>
    <property type="match status" value="1"/>
</dbReference>
<dbReference type="Proteomes" id="UP001162164">
    <property type="component" value="Unassembled WGS sequence"/>
</dbReference>
<evidence type="ECO:0000256" key="8">
    <source>
        <dbReference type="ARBA" id="ARBA00048679"/>
    </source>
</evidence>
<evidence type="ECO:0000259" key="9">
    <source>
        <dbReference type="PROSITE" id="PS50011"/>
    </source>
</evidence>
<keyword evidence="5" id="KW-0418">Kinase</keyword>
<comment type="catalytic activity">
    <reaction evidence="8">
        <text>L-seryl-[protein] + ATP = O-phospho-L-seryl-[protein] + ADP + H(+)</text>
        <dbReference type="Rhea" id="RHEA:17989"/>
        <dbReference type="Rhea" id="RHEA-COMP:9863"/>
        <dbReference type="Rhea" id="RHEA-COMP:11604"/>
        <dbReference type="ChEBI" id="CHEBI:15378"/>
        <dbReference type="ChEBI" id="CHEBI:29999"/>
        <dbReference type="ChEBI" id="CHEBI:30616"/>
        <dbReference type="ChEBI" id="CHEBI:83421"/>
        <dbReference type="ChEBI" id="CHEBI:456216"/>
        <dbReference type="EC" id="2.7.11.1"/>
    </reaction>
</comment>
<gene>
    <name evidence="10" type="ORF">NQ317_016776</name>
</gene>
<evidence type="ECO:0000256" key="7">
    <source>
        <dbReference type="ARBA" id="ARBA00047899"/>
    </source>
</evidence>
<keyword evidence="11" id="KW-1185">Reference proteome</keyword>
<dbReference type="PROSITE" id="PS50011">
    <property type="entry name" value="PROTEIN_KINASE_DOM"/>
    <property type="match status" value="1"/>
</dbReference>
<dbReference type="InterPro" id="IPR011009">
    <property type="entry name" value="Kinase-like_dom_sf"/>
</dbReference>
<evidence type="ECO:0000256" key="4">
    <source>
        <dbReference type="ARBA" id="ARBA00022741"/>
    </source>
</evidence>
<evidence type="ECO:0000256" key="6">
    <source>
        <dbReference type="ARBA" id="ARBA00022840"/>
    </source>
</evidence>
<dbReference type="Pfam" id="PF00069">
    <property type="entry name" value="Pkinase"/>
    <property type="match status" value="1"/>
</dbReference>
<evidence type="ECO:0000313" key="10">
    <source>
        <dbReference type="EMBL" id="KAJ8969445.1"/>
    </source>
</evidence>
<evidence type="ECO:0000256" key="2">
    <source>
        <dbReference type="ARBA" id="ARBA00022527"/>
    </source>
</evidence>
<dbReference type="Gene3D" id="1.10.510.10">
    <property type="entry name" value="Transferase(Phosphotransferase) domain 1"/>
    <property type="match status" value="1"/>
</dbReference>
<dbReference type="InterPro" id="IPR000719">
    <property type="entry name" value="Prot_kinase_dom"/>
</dbReference>
<feature type="domain" description="Protein kinase" evidence="9">
    <location>
        <begin position="62"/>
        <end position="189"/>
    </location>
</feature>
<keyword evidence="6" id="KW-0067">ATP-binding</keyword>
<comment type="caution">
    <text evidence="10">The sequence shown here is derived from an EMBL/GenBank/DDBJ whole genome shotgun (WGS) entry which is preliminary data.</text>
</comment>
<protein>
    <recommendedName>
        <fullName evidence="1">non-specific serine/threonine protein kinase</fullName>
        <ecNumber evidence="1">2.7.11.1</ecNumber>
    </recommendedName>
</protein>
<keyword evidence="4" id="KW-0547">Nucleotide-binding</keyword>
<dbReference type="PANTHER" id="PTHR24356:SF347">
    <property type="entry name" value="PROTEIN KINASE C DELTA TYPE HOMOLOG-RELATED"/>
    <property type="match status" value="1"/>
</dbReference>
<accession>A0ABQ9IZ16</accession>
<evidence type="ECO:0000256" key="5">
    <source>
        <dbReference type="ARBA" id="ARBA00022777"/>
    </source>
</evidence>
<proteinExistence type="predicted"/>
<keyword evidence="3" id="KW-0808">Transferase</keyword>